<dbReference type="RefSeq" id="WP_128210811.1">
    <property type="nucleotide sequence ID" value="NZ_CP025746.1"/>
</dbReference>
<dbReference type="OrthoDB" id="90266at2"/>
<dbReference type="InterPro" id="IPR010093">
    <property type="entry name" value="SinI_DNA-bd"/>
</dbReference>
<dbReference type="InterPro" id="IPR041657">
    <property type="entry name" value="HTH_17"/>
</dbReference>
<protein>
    <submittedName>
        <fullName evidence="2">Excisionase</fullName>
    </submittedName>
</protein>
<dbReference type="Pfam" id="PF12728">
    <property type="entry name" value="HTH_17"/>
    <property type="match status" value="1"/>
</dbReference>
<evidence type="ECO:0000259" key="1">
    <source>
        <dbReference type="Pfam" id="PF12728"/>
    </source>
</evidence>
<dbReference type="NCBIfam" id="TIGR01764">
    <property type="entry name" value="excise"/>
    <property type="match status" value="1"/>
</dbReference>
<evidence type="ECO:0000313" key="3">
    <source>
        <dbReference type="Proteomes" id="UP000286268"/>
    </source>
</evidence>
<dbReference type="GO" id="GO:0003677">
    <property type="term" value="F:DNA binding"/>
    <property type="evidence" value="ECO:0007669"/>
    <property type="project" value="InterPro"/>
</dbReference>
<dbReference type="EMBL" id="CP025746">
    <property type="protein sequence ID" value="QAA30361.1"/>
    <property type="molecule type" value="Genomic_DNA"/>
</dbReference>
<gene>
    <name evidence="2" type="ORF">C1I91_00935</name>
</gene>
<accession>A0A3R5U346</accession>
<dbReference type="Proteomes" id="UP000286268">
    <property type="component" value="Chromosome"/>
</dbReference>
<name>A0A3R5U346_9CLOT</name>
<keyword evidence="3" id="KW-1185">Reference proteome</keyword>
<feature type="domain" description="Helix-turn-helix" evidence="1">
    <location>
        <begin position="8"/>
        <end position="56"/>
    </location>
</feature>
<dbReference type="KEGG" id="cmah:C1I91_00935"/>
<proteinExistence type="predicted"/>
<sequence>MFNQYDDLLNVDELCEVLSIGKNTAYELLNSGEIKAFKPCHGRVWKIPKLALEEYILFNSGLKR</sequence>
<evidence type="ECO:0000313" key="2">
    <source>
        <dbReference type="EMBL" id="QAA30361.1"/>
    </source>
</evidence>
<organism evidence="2 3">
    <name type="scientific">Clostridium manihotivorum</name>
    <dbReference type="NCBI Taxonomy" id="2320868"/>
    <lineage>
        <taxon>Bacteria</taxon>
        <taxon>Bacillati</taxon>
        <taxon>Bacillota</taxon>
        <taxon>Clostridia</taxon>
        <taxon>Eubacteriales</taxon>
        <taxon>Clostridiaceae</taxon>
        <taxon>Clostridium</taxon>
    </lineage>
</organism>
<reference evidence="2 3" key="1">
    <citation type="submission" date="2018-01" db="EMBL/GenBank/DDBJ databases">
        <title>Genome Sequencing and Assembly of Anaerobacter polyendosporus strain CT4.</title>
        <authorList>
            <person name="Tachaapaikoon C."/>
            <person name="Sutheeworapong S."/>
            <person name="Jenjaroenpun P."/>
            <person name="Wongsurawat T."/>
            <person name="Nookeaw I."/>
            <person name="Cheawchanlertfa P."/>
            <person name="Kosugi A."/>
            <person name="Cheevadhanarak S."/>
            <person name="Ratanakhanokchai K."/>
        </authorList>
    </citation>
    <scope>NUCLEOTIDE SEQUENCE [LARGE SCALE GENOMIC DNA]</scope>
    <source>
        <strain evidence="2 3">CT4</strain>
    </source>
</reference>
<dbReference type="AlphaFoldDB" id="A0A3R5U346"/>